<keyword evidence="1" id="KW-0732">Signal</keyword>
<dbReference type="EMBL" id="JAMRXG010000007">
    <property type="protein sequence ID" value="MCM6775362.1"/>
    <property type="molecule type" value="Genomic_DNA"/>
</dbReference>
<reference evidence="2" key="1">
    <citation type="submission" date="2022-06" db="EMBL/GenBank/DDBJ databases">
        <title>Novel species in genus nocardia.</title>
        <authorList>
            <person name="Li F."/>
        </authorList>
    </citation>
    <scope>NUCLEOTIDE SEQUENCE</scope>
    <source>
        <strain evidence="2">CDC141</strain>
    </source>
</reference>
<dbReference type="InterPro" id="IPR006311">
    <property type="entry name" value="TAT_signal"/>
</dbReference>
<evidence type="ECO:0008006" key="4">
    <source>
        <dbReference type="Google" id="ProtNLM"/>
    </source>
</evidence>
<accession>A0A9X2E6S5</accession>
<dbReference type="Proteomes" id="UP001139157">
    <property type="component" value="Unassembled WGS sequence"/>
</dbReference>
<name>A0A9X2E6S5_9NOCA</name>
<evidence type="ECO:0000256" key="1">
    <source>
        <dbReference type="SAM" id="SignalP"/>
    </source>
</evidence>
<feature type="chain" id="PRO_5040995754" description="MspA protein" evidence="1">
    <location>
        <begin position="25"/>
        <end position="160"/>
    </location>
</feature>
<dbReference type="AlphaFoldDB" id="A0A9X2E6S5"/>
<proteinExistence type="predicted"/>
<protein>
    <recommendedName>
        <fullName evidence="4">MspA protein</fullName>
    </recommendedName>
</protein>
<comment type="caution">
    <text evidence="2">The sequence shown here is derived from an EMBL/GenBank/DDBJ whole genome shotgun (WGS) entry which is preliminary data.</text>
</comment>
<keyword evidence="3" id="KW-1185">Reference proteome</keyword>
<sequence>MTSRRIIRYAAAAAMAGAAAVATAAPASAGPARVTINGNMQVLGMNILHVEAQGLGDGPATGTYLAEGRLGNMPLPVRVTGPVTCLRTMGNTVSLVYPITTAQPIMVFAPDAMAIQITVTKGQRGAPNMIGYGIPMPTNMFRDCMPGPTPMVFDGTIDIS</sequence>
<evidence type="ECO:0000313" key="3">
    <source>
        <dbReference type="Proteomes" id="UP001139157"/>
    </source>
</evidence>
<evidence type="ECO:0000313" key="2">
    <source>
        <dbReference type="EMBL" id="MCM6775362.1"/>
    </source>
</evidence>
<gene>
    <name evidence="2" type="ORF">NDR86_17965</name>
</gene>
<feature type="signal peptide" evidence="1">
    <location>
        <begin position="1"/>
        <end position="24"/>
    </location>
</feature>
<dbReference type="PROSITE" id="PS51318">
    <property type="entry name" value="TAT"/>
    <property type="match status" value="1"/>
</dbReference>
<dbReference type="RefSeq" id="WP_251913585.1">
    <property type="nucleotide sequence ID" value="NZ_JAMRXG010000007.1"/>
</dbReference>
<organism evidence="2 3">
    <name type="scientific">Nocardia pulmonis</name>
    <dbReference type="NCBI Taxonomy" id="2951408"/>
    <lineage>
        <taxon>Bacteria</taxon>
        <taxon>Bacillati</taxon>
        <taxon>Actinomycetota</taxon>
        <taxon>Actinomycetes</taxon>
        <taxon>Mycobacteriales</taxon>
        <taxon>Nocardiaceae</taxon>
        <taxon>Nocardia</taxon>
    </lineage>
</organism>